<feature type="domain" description="FH2" evidence="3">
    <location>
        <begin position="119"/>
        <end position="206"/>
    </location>
</feature>
<dbReference type="GO" id="GO:0045010">
    <property type="term" value="P:actin nucleation"/>
    <property type="evidence" value="ECO:0007669"/>
    <property type="project" value="InterPro"/>
</dbReference>
<accession>A0AAN9J9Z9</accession>
<sequence length="218" mass="24981">MERAPTWVIKGMGTTLLISPPSYLVLALGCCFSFPSANFYFSVLITNLFLFNSSEYLPPNPCVFDSVLWFRVKGDSKMGWKATEKLIRHWKILKGDSVKKHIKQGKVMKGASLLLNHQSMPLMCKLLIQQRGNELPLDFLQTLLKMAPTSDGELKLRLFTGELSQLWHADHFFKAMVNMPYAFKQMEALLFMGTFKEELEPTMEFVTILEHQAVKPEQ</sequence>
<proteinExistence type="inferred from homology"/>
<gene>
    <name evidence="4" type="ORF">RJT34_17128</name>
</gene>
<keyword evidence="2" id="KW-1133">Transmembrane helix</keyword>
<dbReference type="EMBL" id="JAYKXN010000004">
    <property type="protein sequence ID" value="KAK7294241.1"/>
    <property type="molecule type" value="Genomic_DNA"/>
</dbReference>
<dbReference type="PROSITE" id="PS51257">
    <property type="entry name" value="PROKAR_LIPOPROTEIN"/>
    <property type="match status" value="1"/>
</dbReference>
<comment type="similarity">
    <text evidence="1">Belongs to the formin-like family. Class-I subfamily.</text>
</comment>
<evidence type="ECO:0000313" key="5">
    <source>
        <dbReference type="Proteomes" id="UP001359559"/>
    </source>
</evidence>
<dbReference type="InterPro" id="IPR015425">
    <property type="entry name" value="FH2_Formin"/>
</dbReference>
<reference evidence="4 5" key="1">
    <citation type="submission" date="2024-01" db="EMBL/GenBank/DDBJ databases">
        <title>The genomes of 5 underutilized Papilionoideae crops provide insights into root nodulation and disease resistance.</title>
        <authorList>
            <person name="Yuan L."/>
        </authorList>
    </citation>
    <scope>NUCLEOTIDE SEQUENCE [LARGE SCALE GENOMIC DNA]</scope>
    <source>
        <strain evidence="4">LY-2023</strain>
        <tissue evidence="4">Leaf</tissue>
    </source>
</reference>
<keyword evidence="2" id="KW-0472">Membrane</keyword>
<dbReference type="PANTHER" id="PTHR23213">
    <property type="entry name" value="FORMIN-RELATED"/>
    <property type="match status" value="1"/>
</dbReference>
<dbReference type="Proteomes" id="UP001359559">
    <property type="component" value="Unassembled WGS sequence"/>
</dbReference>
<dbReference type="InterPro" id="IPR042201">
    <property type="entry name" value="FH2_Formin_sf"/>
</dbReference>
<protein>
    <recommendedName>
        <fullName evidence="3">FH2 domain-containing protein</fullName>
    </recommendedName>
</protein>
<keyword evidence="2" id="KW-0812">Transmembrane</keyword>
<dbReference type="Gene3D" id="1.20.58.2220">
    <property type="entry name" value="Formin, FH2 domain"/>
    <property type="match status" value="1"/>
</dbReference>
<dbReference type="PANTHER" id="PTHR23213:SF269">
    <property type="entry name" value="FORMIN-LIKE PROTEIN 5"/>
    <property type="match status" value="1"/>
</dbReference>
<evidence type="ECO:0000256" key="2">
    <source>
        <dbReference type="SAM" id="Phobius"/>
    </source>
</evidence>
<evidence type="ECO:0000256" key="1">
    <source>
        <dbReference type="ARBA" id="ARBA00025793"/>
    </source>
</evidence>
<comment type="caution">
    <text evidence="4">The sequence shown here is derived from an EMBL/GenBank/DDBJ whole genome shotgun (WGS) entry which is preliminary data.</text>
</comment>
<dbReference type="SUPFAM" id="SSF101447">
    <property type="entry name" value="Formin homology 2 domain (FH2 domain)"/>
    <property type="match status" value="1"/>
</dbReference>
<organism evidence="4 5">
    <name type="scientific">Clitoria ternatea</name>
    <name type="common">Butterfly pea</name>
    <dbReference type="NCBI Taxonomy" id="43366"/>
    <lineage>
        <taxon>Eukaryota</taxon>
        <taxon>Viridiplantae</taxon>
        <taxon>Streptophyta</taxon>
        <taxon>Embryophyta</taxon>
        <taxon>Tracheophyta</taxon>
        <taxon>Spermatophyta</taxon>
        <taxon>Magnoliopsida</taxon>
        <taxon>eudicotyledons</taxon>
        <taxon>Gunneridae</taxon>
        <taxon>Pentapetalae</taxon>
        <taxon>rosids</taxon>
        <taxon>fabids</taxon>
        <taxon>Fabales</taxon>
        <taxon>Fabaceae</taxon>
        <taxon>Papilionoideae</taxon>
        <taxon>50 kb inversion clade</taxon>
        <taxon>NPAAA clade</taxon>
        <taxon>indigoferoid/millettioid clade</taxon>
        <taxon>Phaseoleae</taxon>
        <taxon>Clitoria</taxon>
    </lineage>
</organism>
<dbReference type="InterPro" id="IPR027643">
    <property type="entry name" value="Formin-like_plant"/>
</dbReference>
<dbReference type="GO" id="GO:0051015">
    <property type="term" value="F:actin filament binding"/>
    <property type="evidence" value="ECO:0007669"/>
    <property type="project" value="InterPro"/>
</dbReference>
<evidence type="ECO:0000313" key="4">
    <source>
        <dbReference type="EMBL" id="KAK7294241.1"/>
    </source>
</evidence>
<dbReference type="AlphaFoldDB" id="A0AAN9J9Z9"/>
<feature type="transmembrane region" description="Helical" evidence="2">
    <location>
        <begin position="23"/>
        <end position="50"/>
    </location>
</feature>
<keyword evidence="5" id="KW-1185">Reference proteome</keyword>
<dbReference type="Pfam" id="PF02181">
    <property type="entry name" value="FH2"/>
    <property type="match status" value="1"/>
</dbReference>
<name>A0AAN9J9Z9_CLITE</name>
<evidence type="ECO:0000259" key="3">
    <source>
        <dbReference type="Pfam" id="PF02181"/>
    </source>
</evidence>